<dbReference type="InterPro" id="IPR046796">
    <property type="entry name" value="Transposase_32_dom"/>
</dbReference>
<proteinExistence type="predicted"/>
<evidence type="ECO:0000259" key="2">
    <source>
        <dbReference type="Pfam" id="PF20167"/>
    </source>
</evidence>
<dbReference type="Proteomes" id="UP000053555">
    <property type="component" value="Unassembled WGS sequence"/>
</dbReference>
<dbReference type="EMBL" id="KN651183">
    <property type="protein sequence ID" value="KHN31113.1"/>
    <property type="molecule type" value="Genomic_DNA"/>
</dbReference>
<evidence type="ECO:0000256" key="1">
    <source>
        <dbReference type="SAM" id="MobiDB-lite"/>
    </source>
</evidence>
<feature type="compositionally biased region" description="Basic residues" evidence="1">
    <location>
        <begin position="1"/>
        <end position="12"/>
    </location>
</feature>
<organism evidence="3">
    <name type="scientific">Glycine soja</name>
    <name type="common">Wild soybean</name>
    <dbReference type="NCBI Taxonomy" id="3848"/>
    <lineage>
        <taxon>Eukaryota</taxon>
        <taxon>Viridiplantae</taxon>
        <taxon>Streptophyta</taxon>
        <taxon>Embryophyta</taxon>
        <taxon>Tracheophyta</taxon>
        <taxon>Spermatophyta</taxon>
        <taxon>Magnoliopsida</taxon>
        <taxon>eudicotyledons</taxon>
        <taxon>Gunneridae</taxon>
        <taxon>Pentapetalae</taxon>
        <taxon>rosids</taxon>
        <taxon>fabids</taxon>
        <taxon>Fabales</taxon>
        <taxon>Fabaceae</taxon>
        <taxon>Papilionoideae</taxon>
        <taxon>50 kb inversion clade</taxon>
        <taxon>NPAAA clade</taxon>
        <taxon>indigoferoid/millettioid clade</taxon>
        <taxon>Phaseoleae</taxon>
        <taxon>Glycine</taxon>
        <taxon>Glycine subgen. Soja</taxon>
    </lineage>
</organism>
<accession>A0A0B2RGR1</accession>
<protein>
    <recommendedName>
        <fullName evidence="2">Putative plant transposon protein domain-containing protein</fullName>
    </recommendedName>
</protein>
<feature type="region of interest" description="Disordered" evidence="1">
    <location>
        <begin position="1"/>
        <end position="26"/>
    </location>
</feature>
<sequence>MAPRKLSMKRSRRDAAAEGTSATPEFDSHRFRSAEHQQRFEAIKGWSFHRERRVQLRDNEYTDFQEEIARRRWTSLVTLMAKFDPDIVLEFYANALPTEEGVRDMRSWVRGQWISFDADALSQFLGDPLVLEEGQECEFSQRRNMADGFDEEAIAHLLCMPGQDFAQTAVGRRVRIMRTSMTTLTQMWMTLLLSNVLPSDHNFDLPLPKCQLVYAILTQMSVHVAQLIADAIYLFAGMPPTRHPLDPDKSSRALGFPALITGLCQSFGVPVTPSKVIRSPITRAFIEKYCTPRQAQGDAHQAADAPPPPHQADPAESLGMERYLQHLVRQQAANHRGQVQIHECLYQLSLSQQVQGFAPFACPTPDQFRDEVAWPGDWPE</sequence>
<dbReference type="Pfam" id="PF20167">
    <property type="entry name" value="Transposase_32"/>
    <property type="match status" value="1"/>
</dbReference>
<evidence type="ECO:0000313" key="3">
    <source>
        <dbReference type="EMBL" id="KHN31113.1"/>
    </source>
</evidence>
<feature type="domain" description="Putative plant transposon protein" evidence="2">
    <location>
        <begin position="70"/>
        <end position="270"/>
    </location>
</feature>
<name>A0A0B2RGR1_GLYSO</name>
<reference evidence="3" key="1">
    <citation type="submission" date="2014-07" db="EMBL/GenBank/DDBJ databases">
        <title>Identification of a novel salt tolerance gene in wild soybean by whole-genome sequencing.</title>
        <authorList>
            <person name="Lam H.-M."/>
            <person name="Qi X."/>
            <person name="Li M.-W."/>
            <person name="Liu X."/>
            <person name="Xie M."/>
            <person name="Ni M."/>
            <person name="Xu X."/>
        </authorList>
    </citation>
    <scope>NUCLEOTIDE SEQUENCE [LARGE SCALE GENOMIC DNA]</scope>
    <source>
        <tissue evidence="3">Root</tissue>
    </source>
</reference>
<dbReference type="AlphaFoldDB" id="A0A0B2RGR1"/>
<feature type="non-terminal residue" evidence="3">
    <location>
        <position position="380"/>
    </location>
</feature>
<feature type="region of interest" description="Disordered" evidence="1">
    <location>
        <begin position="296"/>
        <end position="315"/>
    </location>
</feature>
<gene>
    <name evidence="3" type="ORF">glysoja_046590</name>
</gene>